<protein>
    <submittedName>
        <fullName evidence="3">Histone H1A-like</fullName>
    </submittedName>
</protein>
<feature type="compositionally biased region" description="Basic and acidic residues" evidence="1">
    <location>
        <begin position="74"/>
        <end position="85"/>
    </location>
</feature>
<name>A0A8J1MQJ6_XENLA</name>
<sequence length="251" mass="27589">MAEAAESAPAPPPAEPAGQEKKQQPKKAAGLPQGPPRRPSSAQLCPSRSSQPCPLPRQRSGVSGSAQEGLWLREGGRGLRCDKNNSRLKLALRLWSRRRPSLQVKGSEPRFFKLNKKQLQSKDKPPPRRRPPLAAPKPRNPATAAKKGAKVSEKAQESLPAAAKARKSSKKPRKGGAAARAPPKKTKLQAQEGHQEPRKKDRRQGPKLCCQKPTKAKAAKAKWSKTKESRPQEERASERANHCPIQNQRLF</sequence>
<proteinExistence type="predicted"/>
<dbReference type="RefSeq" id="XP_041443706.1">
    <property type="nucleotide sequence ID" value="XM_041587772.1"/>
</dbReference>
<accession>A0A8J1MQJ6</accession>
<feature type="region of interest" description="Disordered" evidence="1">
    <location>
        <begin position="1"/>
        <end position="251"/>
    </location>
</feature>
<feature type="compositionally biased region" description="Basic residues" evidence="1">
    <location>
        <begin position="214"/>
        <end position="224"/>
    </location>
</feature>
<dbReference type="KEGG" id="xla:121402046"/>
<reference evidence="2" key="1">
    <citation type="submission" date="2024-06" db="UniProtKB">
        <authorList>
            <consortium name="RefSeq"/>
        </authorList>
    </citation>
    <scope>NUCLEOTIDE SEQUENCE [LARGE SCALE GENOMIC DNA]</scope>
    <source>
        <strain evidence="2">J_2021</strain>
    </source>
</reference>
<gene>
    <name evidence="3" type="primary">LOC121402046</name>
</gene>
<evidence type="ECO:0000313" key="2">
    <source>
        <dbReference type="Proteomes" id="UP000186698"/>
    </source>
</evidence>
<evidence type="ECO:0000313" key="3">
    <source>
        <dbReference type="RefSeq" id="XP_041443706.1"/>
    </source>
</evidence>
<dbReference type="AlphaFoldDB" id="A0A8J1MQJ6"/>
<feature type="compositionally biased region" description="Basic and acidic residues" evidence="1">
    <location>
        <begin position="225"/>
        <end position="241"/>
    </location>
</feature>
<feature type="compositionally biased region" description="Polar residues" evidence="1">
    <location>
        <begin position="40"/>
        <end position="52"/>
    </location>
</feature>
<dbReference type="Proteomes" id="UP000186698">
    <property type="component" value="Chromosome 3S"/>
</dbReference>
<reference evidence="3" key="2">
    <citation type="submission" date="2025-08" db="UniProtKB">
        <authorList>
            <consortium name="RefSeq"/>
        </authorList>
    </citation>
    <scope>IDENTIFICATION</scope>
    <source>
        <strain evidence="3">J_2021</strain>
        <tissue evidence="3">Erythrocytes</tissue>
    </source>
</reference>
<organism evidence="2 3">
    <name type="scientific">Xenopus laevis</name>
    <name type="common">African clawed frog</name>
    <dbReference type="NCBI Taxonomy" id="8355"/>
    <lineage>
        <taxon>Eukaryota</taxon>
        <taxon>Metazoa</taxon>
        <taxon>Chordata</taxon>
        <taxon>Craniata</taxon>
        <taxon>Vertebrata</taxon>
        <taxon>Euteleostomi</taxon>
        <taxon>Amphibia</taxon>
        <taxon>Batrachia</taxon>
        <taxon>Anura</taxon>
        <taxon>Pipoidea</taxon>
        <taxon>Pipidae</taxon>
        <taxon>Xenopodinae</taxon>
        <taxon>Xenopus</taxon>
        <taxon>Xenopus</taxon>
    </lineage>
</organism>
<evidence type="ECO:0000256" key="1">
    <source>
        <dbReference type="SAM" id="MobiDB-lite"/>
    </source>
</evidence>
<dbReference type="GeneID" id="121402046"/>
<feature type="compositionally biased region" description="Basic residues" evidence="1">
    <location>
        <begin position="164"/>
        <end position="174"/>
    </location>
</feature>
<keyword evidence="2" id="KW-1185">Reference proteome</keyword>